<dbReference type="SUPFAM" id="SSF53335">
    <property type="entry name" value="S-adenosyl-L-methionine-dependent methyltransferases"/>
    <property type="match status" value="1"/>
</dbReference>
<dbReference type="OrthoDB" id="2094832at2759"/>
<evidence type="ECO:0008006" key="7">
    <source>
        <dbReference type="Google" id="ProtNLM"/>
    </source>
</evidence>
<keyword evidence="2" id="KW-0808">Transferase</keyword>
<evidence type="ECO:0000313" key="5">
    <source>
        <dbReference type="EMBL" id="KAH6645005.1"/>
    </source>
</evidence>
<dbReference type="InterPro" id="IPR051654">
    <property type="entry name" value="Meroterpenoid_MTases"/>
</dbReference>
<evidence type="ECO:0000256" key="4">
    <source>
        <dbReference type="ARBA" id="ARBA00038314"/>
    </source>
</evidence>
<dbReference type="Gene3D" id="3.40.50.150">
    <property type="entry name" value="Vaccinia Virus protein VP39"/>
    <property type="match status" value="1"/>
</dbReference>
<organism evidence="5 6">
    <name type="scientific">Truncatella angustata</name>
    <dbReference type="NCBI Taxonomy" id="152316"/>
    <lineage>
        <taxon>Eukaryota</taxon>
        <taxon>Fungi</taxon>
        <taxon>Dikarya</taxon>
        <taxon>Ascomycota</taxon>
        <taxon>Pezizomycotina</taxon>
        <taxon>Sordariomycetes</taxon>
        <taxon>Xylariomycetidae</taxon>
        <taxon>Amphisphaeriales</taxon>
        <taxon>Sporocadaceae</taxon>
        <taxon>Truncatella</taxon>
    </lineage>
</organism>
<evidence type="ECO:0000256" key="3">
    <source>
        <dbReference type="ARBA" id="ARBA00022691"/>
    </source>
</evidence>
<reference evidence="5" key="1">
    <citation type="journal article" date="2021" name="Nat. Commun.">
        <title>Genetic determinants of endophytism in the Arabidopsis root mycobiome.</title>
        <authorList>
            <person name="Mesny F."/>
            <person name="Miyauchi S."/>
            <person name="Thiergart T."/>
            <person name="Pickel B."/>
            <person name="Atanasova L."/>
            <person name="Karlsson M."/>
            <person name="Huettel B."/>
            <person name="Barry K.W."/>
            <person name="Haridas S."/>
            <person name="Chen C."/>
            <person name="Bauer D."/>
            <person name="Andreopoulos W."/>
            <person name="Pangilinan J."/>
            <person name="LaButti K."/>
            <person name="Riley R."/>
            <person name="Lipzen A."/>
            <person name="Clum A."/>
            <person name="Drula E."/>
            <person name="Henrissat B."/>
            <person name="Kohler A."/>
            <person name="Grigoriev I.V."/>
            <person name="Martin F.M."/>
            <person name="Hacquard S."/>
        </authorList>
    </citation>
    <scope>NUCLEOTIDE SEQUENCE</scope>
    <source>
        <strain evidence="5">MPI-SDFR-AT-0073</strain>
    </source>
</reference>
<dbReference type="InterPro" id="IPR029063">
    <property type="entry name" value="SAM-dependent_MTases_sf"/>
</dbReference>
<sequence length="301" mass="33150">MTAAGLFTNSTPTVASHEIVVGVTTGHVGSKNKNVGWFAKTEPVIQPAARDLLENYSGIPAEKIVEHVLAIRDQAWEVNAYPCIGQFRFLDLSMMRLDIYPRILEKLKAGGKLLDLGCCLAQDIRKLVVDGVPAENLYGAEYEAPFVDVGYDLFKDRETLGAHFFQADSLDDDPETQLNRLKASIDVIHLGMVLHVFSREDQLITLSRCVEILKPEPGALIVGQAVGHAEGKASPAHEGVISFKHSDTTFKQLIREVEGATGAKFRVKADLDQGLGVGDGKRRWDLDDKTRRLTFVLERVA</sequence>
<dbReference type="Proteomes" id="UP000758603">
    <property type="component" value="Unassembled WGS sequence"/>
</dbReference>
<keyword evidence="3" id="KW-0949">S-adenosyl-L-methionine</keyword>
<evidence type="ECO:0000256" key="1">
    <source>
        <dbReference type="ARBA" id="ARBA00005179"/>
    </source>
</evidence>
<comment type="caution">
    <text evidence="5">The sequence shown here is derived from an EMBL/GenBank/DDBJ whole genome shotgun (WGS) entry which is preliminary data.</text>
</comment>
<gene>
    <name evidence="5" type="ORF">BKA67DRAFT_696761</name>
</gene>
<protein>
    <recommendedName>
        <fullName evidence="7">Methyltransferase domain-containing protein</fullName>
    </recommendedName>
</protein>
<dbReference type="GeneID" id="70138248"/>
<evidence type="ECO:0000256" key="2">
    <source>
        <dbReference type="ARBA" id="ARBA00022679"/>
    </source>
</evidence>
<dbReference type="RefSeq" id="XP_045951519.1">
    <property type="nucleotide sequence ID" value="XM_046109357.1"/>
</dbReference>
<dbReference type="AlphaFoldDB" id="A0A9P8UBJ4"/>
<comment type="similarity">
    <text evidence="4">Belongs to the class I-like SAM-binding methyltransferase superfamily.</text>
</comment>
<name>A0A9P8UBJ4_9PEZI</name>
<accession>A0A9P8UBJ4</accession>
<comment type="pathway">
    <text evidence="1">Secondary metabolite biosynthesis.</text>
</comment>
<dbReference type="EMBL" id="JAGPXC010000012">
    <property type="protein sequence ID" value="KAH6645005.1"/>
    <property type="molecule type" value="Genomic_DNA"/>
</dbReference>
<dbReference type="PANTHER" id="PTHR35897:SF1">
    <property type="entry name" value="METHYLTRANSFERASE AUSD"/>
    <property type="match status" value="1"/>
</dbReference>
<evidence type="ECO:0000313" key="6">
    <source>
        <dbReference type="Proteomes" id="UP000758603"/>
    </source>
</evidence>
<dbReference type="GO" id="GO:0016740">
    <property type="term" value="F:transferase activity"/>
    <property type="evidence" value="ECO:0007669"/>
    <property type="project" value="UniProtKB-KW"/>
</dbReference>
<keyword evidence="6" id="KW-1185">Reference proteome</keyword>
<proteinExistence type="inferred from homology"/>
<dbReference type="PANTHER" id="PTHR35897">
    <property type="entry name" value="METHYLTRANSFERASE AUSD"/>
    <property type="match status" value="1"/>
</dbReference>